<organism evidence="6 7">
    <name type="scientific">Mangrovibacterium diazotrophicum</name>
    <dbReference type="NCBI Taxonomy" id="1261403"/>
    <lineage>
        <taxon>Bacteria</taxon>
        <taxon>Pseudomonadati</taxon>
        <taxon>Bacteroidota</taxon>
        <taxon>Bacteroidia</taxon>
        <taxon>Marinilabiliales</taxon>
        <taxon>Prolixibacteraceae</taxon>
        <taxon>Mangrovibacterium</taxon>
    </lineage>
</organism>
<proteinExistence type="predicted"/>
<comment type="subcellular location">
    <subcellularLocation>
        <location evidence="1">Cell envelope</location>
    </subcellularLocation>
</comment>
<protein>
    <submittedName>
        <fullName evidence="6">Peroxiredoxin</fullName>
    </submittedName>
</protein>
<dbReference type="InterPro" id="IPR036249">
    <property type="entry name" value="Thioredoxin-like_sf"/>
</dbReference>
<dbReference type="EMBL" id="RAPN01000003">
    <property type="protein sequence ID" value="RKD87923.1"/>
    <property type="molecule type" value="Genomic_DNA"/>
</dbReference>
<dbReference type="RefSeq" id="WP_120274938.1">
    <property type="nucleotide sequence ID" value="NZ_RAPN01000003.1"/>
</dbReference>
<evidence type="ECO:0000259" key="5">
    <source>
        <dbReference type="PROSITE" id="PS51352"/>
    </source>
</evidence>
<sequence length="173" mass="19886">MKTWAILVLFTLNLLSINAKAQDEPEKSTLVKVGQDAPDFSFTDESGVSHKLDELKGKVVLLNFFATWCGPCMKEMPHVQKEIFDKYGKNDNFILLSIGREHSPQEMKDFKEKKAFTFNIIADQNREIYSKFALQYIPRNILIDKDGKILYSSIGFDEEEFAQLVNKIEAQLN</sequence>
<evidence type="ECO:0000256" key="1">
    <source>
        <dbReference type="ARBA" id="ARBA00004196"/>
    </source>
</evidence>
<dbReference type="PROSITE" id="PS51352">
    <property type="entry name" value="THIOREDOXIN_2"/>
    <property type="match status" value="1"/>
</dbReference>
<keyword evidence="4" id="KW-0732">Signal</keyword>
<dbReference type="InterPro" id="IPR017937">
    <property type="entry name" value="Thioredoxin_CS"/>
</dbReference>
<feature type="chain" id="PRO_5019443503" evidence="4">
    <location>
        <begin position="22"/>
        <end position="173"/>
    </location>
</feature>
<dbReference type="InterPro" id="IPR013740">
    <property type="entry name" value="Redoxin"/>
</dbReference>
<dbReference type="GO" id="GO:0030313">
    <property type="term" value="C:cell envelope"/>
    <property type="evidence" value="ECO:0007669"/>
    <property type="project" value="UniProtKB-SubCell"/>
</dbReference>
<dbReference type="CDD" id="cd02966">
    <property type="entry name" value="TlpA_like_family"/>
    <property type="match status" value="1"/>
</dbReference>
<keyword evidence="7" id="KW-1185">Reference proteome</keyword>
<evidence type="ECO:0000313" key="6">
    <source>
        <dbReference type="EMBL" id="RKD87923.1"/>
    </source>
</evidence>
<dbReference type="OrthoDB" id="9794348at2"/>
<gene>
    <name evidence="6" type="ORF">BC643_3931</name>
</gene>
<feature type="domain" description="Thioredoxin" evidence="5">
    <location>
        <begin position="31"/>
        <end position="170"/>
    </location>
</feature>
<dbReference type="Proteomes" id="UP000283387">
    <property type="component" value="Unassembled WGS sequence"/>
</dbReference>
<dbReference type="GO" id="GO:0017004">
    <property type="term" value="P:cytochrome complex assembly"/>
    <property type="evidence" value="ECO:0007669"/>
    <property type="project" value="UniProtKB-KW"/>
</dbReference>
<dbReference type="AlphaFoldDB" id="A0A419VXH3"/>
<feature type="signal peptide" evidence="4">
    <location>
        <begin position="1"/>
        <end position="21"/>
    </location>
</feature>
<evidence type="ECO:0000256" key="4">
    <source>
        <dbReference type="SAM" id="SignalP"/>
    </source>
</evidence>
<evidence type="ECO:0000313" key="7">
    <source>
        <dbReference type="Proteomes" id="UP000283387"/>
    </source>
</evidence>
<dbReference type="Gene3D" id="3.40.30.10">
    <property type="entry name" value="Glutaredoxin"/>
    <property type="match status" value="1"/>
</dbReference>
<dbReference type="PANTHER" id="PTHR42852">
    <property type="entry name" value="THIOL:DISULFIDE INTERCHANGE PROTEIN DSBE"/>
    <property type="match status" value="1"/>
</dbReference>
<evidence type="ECO:0000256" key="2">
    <source>
        <dbReference type="ARBA" id="ARBA00022748"/>
    </source>
</evidence>
<dbReference type="PANTHER" id="PTHR42852:SF13">
    <property type="entry name" value="PROTEIN DIPZ"/>
    <property type="match status" value="1"/>
</dbReference>
<keyword evidence="2" id="KW-0201">Cytochrome c-type biogenesis</keyword>
<name>A0A419VXH3_9BACT</name>
<comment type="caution">
    <text evidence="6">The sequence shown here is derived from an EMBL/GenBank/DDBJ whole genome shotgun (WGS) entry which is preliminary data.</text>
</comment>
<dbReference type="SUPFAM" id="SSF52833">
    <property type="entry name" value="Thioredoxin-like"/>
    <property type="match status" value="1"/>
</dbReference>
<keyword evidence="3" id="KW-0676">Redox-active center</keyword>
<evidence type="ECO:0000256" key="3">
    <source>
        <dbReference type="ARBA" id="ARBA00023284"/>
    </source>
</evidence>
<accession>A0A419VXH3</accession>
<dbReference type="Pfam" id="PF08534">
    <property type="entry name" value="Redoxin"/>
    <property type="match status" value="1"/>
</dbReference>
<reference evidence="6 7" key="1">
    <citation type="submission" date="2018-09" db="EMBL/GenBank/DDBJ databases">
        <title>Genomic Encyclopedia of Archaeal and Bacterial Type Strains, Phase II (KMG-II): from individual species to whole genera.</title>
        <authorList>
            <person name="Goeker M."/>
        </authorList>
    </citation>
    <scope>NUCLEOTIDE SEQUENCE [LARGE SCALE GENOMIC DNA]</scope>
    <source>
        <strain evidence="6 7">DSM 27148</strain>
    </source>
</reference>
<dbReference type="InterPro" id="IPR050553">
    <property type="entry name" value="Thioredoxin_ResA/DsbE_sf"/>
</dbReference>
<dbReference type="InterPro" id="IPR013766">
    <property type="entry name" value="Thioredoxin_domain"/>
</dbReference>
<dbReference type="GO" id="GO:0016491">
    <property type="term" value="F:oxidoreductase activity"/>
    <property type="evidence" value="ECO:0007669"/>
    <property type="project" value="InterPro"/>
</dbReference>
<dbReference type="PROSITE" id="PS00194">
    <property type="entry name" value="THIOREDOXIN_1"/>
    <property type="match status" value="1"/>
</dbReference>